<dbReference type="PANTHER" id="PTHR43792">
    <property type="entry name" value="GNAT FAMILY, PUTATIVE (AFU_ORTHOLOGUE AFUA_3G00765)-RELATED-RELATED"/>
    <property type="match status" value="1"/>
</dbReference>
<dbReference type="GO" id="GO:0016747">
    <property type="term" value="F:acyltransferase activity, transferring groups other than amino-acyl groups"/>
    <property type="evidence" value="ECO:0007669"/>
    <property type="project" value="InterPro"/>
</dbReference>
<evidence type="ECO:0000259" key="1">
    <source>
        <dbReference type="Pfam" id="PF13302"/>
    </source>
</evidence>
<comment type="caution">
    <text evidence="2">The sequence shown here is derived from an EMBL/GenBank/DDBJ whole genome shotgun (WGS) entry which is preliminary data.</text>
</comment>
<name>A0A0E3BKQ8_9BURK</name>
<organism evidence="2 3">
    <name type="scientific">Comamonas thiooxydans</name>
    <dbReference type="NCBI Taxonomy" id="363952"/>
    <lineage>
        <taxon>Bacteria</taxon>
        <taxon>Pseudomonadati</taxon>
        <taxon>Pseudomonadota</taxon>
        <taxon>Betaproteobacteria</taxon>
        <taxon>Burkholderiales</taxon>
        <taxon>Comamonadaceae</taxon>
        <taxon>Comamonas</taxon>
    </lineage>
</organism>
<dbReference type="EMBL" id="AWTN01000089">
    <property type="protein sequence ID" value="KGG92233.1"/>
    <property type="molecule type" value="Genomic_DNA"/>
</dbReference>
<accession>A0A0E3BKQ8</accession>
<dbReference type="RefSeq" id="WP_034379500.1">
    <property type="nucleotide sequence ID" value="NZ_AWTN01000089.1"/>
</dbReference>
<reference evidence="2 3" key="1">
    <citation type="submission" date="2013-09" db="EMBL/GenBank/DDBJ databases">
        <title>High correlation between genotypes and phenotypes of environmental bacteria Comamonas testosteroni strains.</title>
        <authorList>
            <person name="Liu L."/>
            <person name="Zhu W."/>
            <person name="Xia X."/>
            <person name="Xu B."/>
            <person name="Luo M."/>
            <person name="Wang G."/>
        </authorList>
    </citation>
    <scope>NUCLEOTIDE SEQUENCE [LARGE SCALE GENOMIC DNA]</scope>
    <source>
        <strain evidence="2 3">JL14</strain>
    </source>
</reference>
<dbReference type="InterPro" id="IPR016181">
    <property type="entry name" value="Acyl_CoA_acyltransferase"/>
</dbReference>
<dbReference type="Pfam" id="PF13302">
    <property type="entry name" value="Acetyltransf_3"/>
    <property type="match status" value="1"/>
</dbReference>
<keyword evidence="2" id="KW-0808">Transferase</keyword>
<proteinExistence type="predicted"/>
<dbReference type="InterPro" id="IPR051531">
    <property type="entry name" value="N-acetyltransferase"/>
</dbReference>
<gene>
    <name evidence="2" type="ORF">P245_12580</name>
</gene>
<dbReference type="PANTHER" id="PTHR43792:SF16">
    <property type="entry name" value="N-ACETYLTRANSFERASE DOMAIN-CONTAINING PROTEIN"/>
    <property type="match status" value="1"/>
</dbReference>
<feature type="domain" description="N-acetyltransferase" evidence="1">
    <location>
        <begin position="5"/>
        <end position="125"/>
    </location>
</feature>
<evidence type="ECO:0000313" key="3">
    <source>
        <dbReference type="Proteomes" id="UP000029567"/>
    </source>
</evidence>
<evidence type="ECO:0000313" key="2">
    <source>
        <dbReference type="EMBL" id="KGG92233.1"/>
    </source>
</evidence>
<dbReference type="SUPFAM" id="SSF55729">
    <property type="entry name" value="Acyl-CoA N-acyltransferases (Nat)"/>
    <property type="match status" value="1"/>
</dbReference>
<protein>
    <submittedName>
        <fullName evidence="2">GCN5 family acetyltransferase</fullName>
    </submittedName>
</protein>
<dbReference type="Gene3D" id="3.40.630.30">
    <property type="match status" value="1"/>
</dbReference>
<dbReference type="Proteomes" id="UP000029567">
    <property type="component" value="Unassembled WGS sequence"/>
</dbReference>
<dbReference type="AlphaFoldDB" id="A0A0E3BKQ8"/>
<dbReference type="InterPro" id="IPR000182">
    <property type="entry name" value="GNAT_dom"/>
</dbReference>
<sequence>MTLKFKRLTEVGLAEIIALNNNPEVLRHMPQATADFDEVKAKDWVENKDAQWSKYGYGPWAFFVDQEFVGWGGLQHEAGEADLALVLHPKYWGSGKVIYQEIINRAFTTMGLSSITILLPPSRKRVRGIFRLGFKSDGEFDVDGVHFLRFRLHALGYSDTQVR</sequence>